<dbReference type="Proteomes" id="UP000183994">
    <property type="component" value="Unassembled WGS sequence"/>
</dbReference>
<protein>
    <submittedName>
        <fullName evidence="1">Uncharacterized protein</fullName>
    </submittedName>
</protein>
<evidence type="ECO:0000313" key="2">
    <source>
        <dbReference type="Proteomes" id="UP000183994"/>
    </source>
</evidence>
<proteinExistence type="predicted"/>
<organism evidence="1 2">
    <name type="scientific">Desulfatibacillum alkenivorans DSM 16219</name>
    <dbReference type="NCBI Taxonomy" id="1121393"/>
    <lineage>
        <taxon>Bacteria</taxon>
        <taxon>Pseudomonadati</taxon>
        <taxon>Thermodesulfobacteriota</taxon>
        <taxon>Desulfobacteria</taxon>
        <taxon>Desulfobacterales</taxon>
        <taxon>Desulfatibacillaceae</taxon>
        <taxon>Desulfatibacillum</taxon>
    </lineage>
</organism>
<dbReference type="STRING" id="1121393.SAMN02745216_05080"/>
<accession>A0A1M7A2B6</accession>
<gene>
    <name evidence="1" type="ORF">SAMN02745216_05080</name>
</gene>
<keyword evidence="2" id="KW-1185">Reference proteome</keyword>
<dbReference type="AlphaFoldDB" id="A0A1M7A2B6"/>
<dbReference type="EMBL" id="FQZU01000063">
    <property type="protein sequence ID" value="SHL36826.1"/>
    <property type="molecule type" value="Genomic_DNA"/>
</dbReference>
<reference evidence="2" key="1">
    <citation type="submission" date="2016-11" db="EMBL/GenBank/DDBJ databases">
        <authorList>
            <person name="Varghese N."/>
            <person name="Submissions S."/>
        </authorList>
    </citation>
    <scope>NUCLEOTIDE SEQUENCE [LARGE SCALE GENOMIC DNA]</scope>
    <source>
        <strain evidence="2">DSM 16219</strain>
    </source>
</reference>
<evidence type="ECO:0000313" key="1">
    <source>
        <dbReference type="EMBL" id="SHL36826.1"/>
    </source>
</evidence>
<name>A0A1M7A2B6_9BACT</name>
<sequence>MCGFCMERLALMVADTESKGGCYDLPENASLFEIAMVLQETAHPLKVLSVHDPEHLKDRDLATIVRIRTMLSPTSWVHDLLVEKIIGNADPIPPLMGKVLDAINSEDVDFLREVIINPVTTPDFIGFDLWAQRLAVRHMVEAFGGDAIMPFEPKVRPALAFYAGLALGQQDRNRLAASMEKVSGMPDVDDVELEEFANLLKGE</sequence>